<proteinExistence type="predicted"/>
<dbReference type="OrthoDB" id="276259at2"/>
<dbReference type="AlphaFoldDB" id="A0A517YIF4"/>
<evidence type="ECO:0000256" key="1">
    <source>
        <dbReference type="SAM" id="Phobius"/>
    </source>
</evidence>
<dbReference type="Proteomes" id="UP000315017">
    <property type="component" value="Chromosome"/>
</dbReference>
<dbReference type="EMBL" id="CP036274">
    <property type="protein sequence ID" value="QDU29996.1"/>
    <property type="molecule type" value="Genomic_DNA"/>
</dbReference>
<protein>
    <submittedName>
        <fullName evidence="2">Uncharacterized protein</fullName>
    </submittedName>
</protein>
<dbReference type="RefSeq" id="WP_145094719.1">
    <property type="nucleotide sequence ID" value="NZ_CP036274.1"/>
</dbReference>
<feature type="transmembrane region" description="Helical" evidence="1">
    <location>
        <begin position="12"/>
        <end position="35"/>
    </location>
</feature>
<sequence length="194" mass="21636">MPEVWLRTNRRALLLGLILPALVALSGIFLLVAAWLEGWHWGFFVLAGAIIAGAAFLTGNILWLAAQPRLAFEPHWLLVYFEQNDPVRVPLEIVECFFLGQGPSNLPNLEGREPETSNVIVRLAERAKDWHHRDVKPALGHWCEGYITLRGAWCEPISGEALKHLNRRLAEAHRAQRAQAEVATADVAAGEVTQ</sequence>
<dbReference type="KEGG" id="aagg:ETAA8_51140"/>
<organism evidence="2 3">
    <name type="scientific">Anatilimnocola aggregata</name>
    <dbReference type="NCBI Taxonomy" id="2528021"/>
    <lineage>
        <taxon>Bacteria</taxon>
        <taxon>Pseudomonadati</taxon>
        <taxon>Planctomycetota</taxon>
        <taxon>Planctomycetia</taxon>
        <taxon>Pirellulales</taxon>
        <taxon>Pirellulaceae</taxon>
        <taxon>Anatilimnocola</taxon>
    </lineage>
</organism>
<evidence type="ECO:0000313" key="2">
    <source>
        <dbReference type="EMBL" id="QDU29996.1"/>
    </source>
</evidence>
<name>A0A517YIF4_9BACT</name>
<evidence type="ECO:0000313" key="3">
    <source>
        <dbReference type="Proteomes" id="UP000315017"/>
    </source>
</evidence>
<keyword evidence="1" id="KW-0472">Membrane</keyword>
<keyword evidence="1" id="KW-0812">Transmembrane</keyword>
<accession>A0A517YIF4</accession>
<reference evidence="2 3" key="1">
    <citation type="submission" date="2019-02" db="EMBL/GenBank/DDBJ databases">
        <title>Deep-cultivation of Planctomycetes and their phenomic and genomic characterization uncovers novel biology.</title>
        <authorList>
            <person name="Wiegand S."/>
            <person name="Jogler M."/>
            <person name="Boedeker C."/>
            <person name="Pinto D."/>
            <person name="Vollmers J."/>
            <person name="Rivas-Marin E."/>
            <person name="Kohn T."/>
            <person name="Peeters S.H."/>
            <person name="Heuer A."/>
            <person name="Rast P."/>
            <person name="Oberbeckmann S."/>
            <person name="Bunk B."/>
            <person name="Jeske O."/>
            <person name="Meyerdierks A."/>
            <person name="Storesund J.E."/>
            <person name="Kallscheuer N."/>
            <person name="Luecker S."/>
            <person name="Lage O.M."/>
            <person name="Pohl T."/>
            <person name="Merkel B.J."/>
            <person name="Hornburger P."/>
            <person name="Mueller R.-W."/>
            <person name="Bruemmer F."/>
            <person name="Labrenz M."/>
            <person name="Spormann A.M."/>
            <person name="Op den Camp H."/>
            <person name="Overmann J."/>
            <person name="Amann R."/>
            <person name="Jetten M.S.M."/>
            <person name="Mascher T."/>
            <person name="Medema M.H."/>
            <person name="Devos D.P."/>
            <person name="Kaster A.-K."/>
            <person name="Ovreas L."/>
            <person name="Rohde M."/>
            <person name="Galperin M.Y."/>
            <person name="Jogler C."/>
        </authorList>
    </citation>
    <scope>NUCLEOTIDE SEQUENCE [LARGE SCALE GENOMIC DNA]</scope>
    <source>
        <strain evidence="2 3">ETA_A8</strain>
    </source>
</reference>
<gene>
    <name evidence="2" type="ORF">ETAA8_51140</name>
</gene>
<keyword evidence="1" id="KW-1133">Transmembrane helix</keyword>
<feature type="transmembrane region" description="Helical" evidence="1">
    <location>
        <begin position="41"/>
        <end position="66"/>
    </location>
</feature>
<keyword evidence="3" id="KW-1185">Reference proteome</keyword>